<sequence length="149" mass="15684">MVSKDHISRAGRRASLALATSDDAGTSSLFHDIEAQKRQALDVARTAIISAEVARWAAVRLSRVRYAAALVVLEVGVIAARLFSDDVTDWPLGLIVVISSCEMALLISMLIAAWLVSPAARKAAARLGPPVDAAAFSASPSPFCRVADA</sequence>
<keyword evidence="1" id="KW-0472">Membrane</keyword>
<proteinExistence type="predicted"/>
<dbReference type="EMBL" id="VLTO01000217">
    <property type="protein sequence ID" value="KAA0158112.1"/>
    <property type="molecule type" value="Genomic_DNA"/>
</dbReference>
<comment type="caution">
    <text evidence="2">The sequence shown here is derived from an EMBL/GenBank/DDBJ whole genome shotgun (WGS) entry which is preliminary data.</text>
</comment>
<evidence type="ECO:0000313" key="3">
    <source>
        <dbReference type="Proteomes" id="UP000322899"/>
    </source>
</evidence>
<organism evidence="2 3">
    <name type="scientific">Cafeteria roenbergensis</name>
    <name type="common">Marine flagellate</name>
    <dbReference type="NCBI Taxonomy" id="33653"/>
    <lineage>
        <taxon>Eukaryota</taxon>
        <taxon>Sar</taxon>
        <taxon>Stramenopiles</taxon>
        <taxon>Bigyra</taxon>
        <taxon>Opalozoa</taxon>
        <taxon>Bicosoecida</taxon>
        <taxon>Cafeteriaceae</taxon>
        <taxon>Cafeteria</taxon>
    </lineage>
</organism>
<feature type="transmembrane region" description="Helical" evidence="1">
    <location>
        <begin position="64"/>
        <end position="84"/>
    </location>
</feature>
<name>A0A5A8CY94_CAFRO</name>
<reference evidence="2 3" key="1">
    <citation type="submission" date="2019-07" db="EMBL/GenBank/DDBJ databases">
        <title>Genomes of Cafeteria roenbergensis.</title>
        <authorList>
            <person name="Fischer M.G."/>
            <person name="Hackl T."/>
            <person name="Roman M."/>
        </authorList>
    </citation>
    <scope>NUCLEOTIDE SEQUENCE [LARGE SCALE GENOMIC DNA]</scope>
    <source>
        <strain evidence="2 3">E4-10P</strain>
    </source>
</reference>
<evidence type="ECO:0000313" key="2">
    <source>
        <dbReference type="EMBL" id="KAA0158112.1"/>
    </source>
</evidence>
<dbReference type="Proteomes" id="UP000322899">
    <property type="component" value="Unassembled WGS sequence"/>
</dbReference>
<keyword evidence="1" id="KW-1133">Transmembrane helix</keyword>
<evidence type="ECO:0000256" key="1">
    <source>
        <dbReference type="SAM" id="Phobius"/>
    </source>
</evidence>
<feature type="transmembrane region" description="Helical" evidence="1">
    <location>
        <begin position="90"/>
        <end position="116"/>
    </location>
</feature>
<gene>
    <name evidence="2" type="ORF">FNF27_08377</name>
</gene>
<protein>
    <submittedName>
        <fullName evidence="2">Uncharacterized protein</fullName>
    </submittedName>
</protein>
<keyword evidence="1" id="KW-0812">Transmembrane</keyword>
<dbReference type="AlphaFoldDB" id="A0A5A8CY94"/>
<accession>A0A5A8CY94</accession>